<dbReference type="EMBL" id="CADCSY010000088">
    <property type="protein sequence ID" value="CAA9245942.1"/>
    <property type="molecule type" value="Genomic_DNA"/>
</dbReference>
<name>A0A6J4IBH9_9ACTN</name>
<organism evidence="2">
    <name type="scientific">uncultured Acidimicrobiales bacterium</name>
    <dbReference type="NCBI Taxonomy" id="310071"/>
    <lineage>
        <taxon>Bacteria</taxon>
        <taxon>Bacillati</taxon>
        <taxon>Actinomycetota</taxon>
        <taxon>Acidimicrobiia</taxon>
        <taxon>Acidimicrobiales</taxon>
        <taxon>environmental samples</taxon>
    </lineage>
</organism>
<feature type="non-terminal residue" evidence="2">
    <location>
        <position position="32"/>
    </location>
</feature>
<dbReference type="AlphaFoldDB" id="A0A6J4IBH9"/>
<feature type="region of interest" description="Disordered" evidence="1">
    <location>
        <begin position="1"/>
        <end position="32"/>
    </location>
</feature>
<evidence type="ECO:0000256" key="1">
    <source>
        <dbReference type="SAM" id="MobiDB-lite"/>
    </source>
</evidence>
<evidence type="ECO:0000313" key="2">
    <source>
        <dbReference type="EMBL" id="CAA9245942.1"/>
    </source>
</evidence>
<sequence length="32" mass="3476">GIAHQEAPEAHAQEEAQEDAQAHPLPTSRQEV</sequence>
<accession>A0A6J4IBH9</accession>
<feature type="non-terminal residue" evidence="2">
    <location>
        <position position="1"/>
    </location>
</feature>
<protein>
    <submittedName>
        <fullName evidence="2">Uncharacterized protein</fullName>
    </submittedName>
</protein>
<gene>
    <name evidence="2" type="ORF">AVDCRST_MAG20-1976</name>
</gene>
<reference evidence="2" key="1">
    <citation type="submission" date="2020-02" db="EMBL/GenBank/DDBJ databases">
        <authorList>
            <person name="Meier V. D."/>
        </authorList>
    </citation>
    <scope>NUCLEOTIDE SEQUENCE</scope>
    <source>
        <strain evidence="2">AVDCRST_MAG20</strain>
    </source>
</reference>
<proteinExistence type="predicted"/>
<feature type="compositionally biased region" description="Basic and acidic residues" evidence="1">
    <location>
        <begin position="1"/>
        <end position="14"/>
    </location>
</feature>